<dbReference type="OrthoDB" id="9793421at2"/>
<evidence type="ECO:0000256" key="5">
    <source>
        <dbReference type="PROSITE-ProRule" id="PRU00050"/>
    </source>
</evidence>
<evidence type="ECO:0000256" key="2">
    <source>
        <dbReference type="ARBA" id="ARBA00022801"/>
    </source>
</evidence>
<dbReference type="PROSITE" id="PS50122">
    <property type="entry name" value="CHEB"/>
    <property type="match status" value="1"/>
</dbReference>
<keyword evidence="8" id="KW-1185">Reference proteome</keyword>
<sequence length="176" mass="18106">MILPALPDDFPVPIMVVAHVGAASGGYLEDAIRRDCKMPVVEAEERQPVTPGIIHVAPPDYHLMVEADHTFSVSTDPKVHNARPSIDVLLISAAEAWGSGLAAVLLTGANADGADGMAAVKAAGGVCLVQDPATAFASEMPTAAIARGAVDRILVPGRFAPVLAALCNPSRTAELP</sequence>
<dbReference type="Proteomes" id="UP000251075">
    <property type="component" value="Unassembled WGS sequence"/>
</dbReference>
<proteinExistence type="predicted"/>
<keyword evidence="2" id="KW-0378">Hydrolase</keyword>
<dbReference type="CDD" id="cd16433">
    <property type="entry name" value="CheB"/>
    <property type="match status" value="1"/>
</dbReference>
<dbReference type="GO" id="GO:0005737">
    <property type="term" value="C:cytoplasm"/>
    <property type="evidence" value="ECO:0007669"/>
    <property type="project" value="InterPro"/>
</dbReference>
<evidence type="ECO:0000256" key="3">
    <source>
        <dbReference type="ARBA" id="ARBA00039140"/>
    </source>
</evidence>
<evidence type="ECO:0000259" key="6">
    <source>
        <dbReference type="PROSITE" id="PS50122"/>
    </source>
</evidence>
<protein>
    <recommendedName>
        <fullName evidence="3">protein-glutamate methylesterase</fullName>
        <ecNumber evidence="3">3.1.1.61</ecNumber>
    </recommendedName>
</protein>
<dbReference type="PANTHER" id="PTHR42872">
    <property type="entry name" value="PROTEIN-GLUTAMATE METHYLESTERASE/PROTEIN-GLUTAMINE GLUTAMINASE"/>
    <property type="match status" value="1"/>
</dbReference>
<dbReference type="Gene3D" id="3.40.50.180">
    <property type="entry name" value="Methylesterase CheB, C-terminal domain"/>
    <property type="match status" value="1"/>
</dbReference>
<comment type="caution">
    <text evidence="5">Lacks conserved residue(s) required for the propagation of feature annotation.</text>
</comment>
<dbReference type="EMBL" id="PGTO01000003">
    <property type="protein sequence ID" value="RAU23077.1"/>
    <property type="molecule type" value="Genomic_DNA"/>
</dbReference>
<evidence type="ECO:0000256" key="1">
    <source>
        <dbReference type="ARBA" id="ARBA00022490"/>
    </source>
</evidence>
<dbReference type="InterPro" id="IPR035909">
    <property type="entry name" value="CheB_C"/>
</dbReference>
<dbReference type="GO" id="GO:0008984">
    <property type="term" value="F:protein-glutamate methylesterase activity"/>
    <property type="evidence" value="ECO:0007669"/>
    <property type="project" value="UniProtKB-EC"/>
</dbReference>
<comment type="caution">
    <text evidence="7">The sequence shown here is derived from an EMBL/GenBank/DDBJ whole genome shotgun (WGS) entry which is preliminary data.</text>
</comment>
<feature type="domain" description="CheB-type methylesterase" evidence="6">
    <location>
        <begin position="1"/>
        <end position="170"/>
    </location>
</feature>
<dbReference type="PANTHER" id="PTHR42872:SF6">
    <property type="entry name" value="PROTEIN-GLUTAMATE METHYLESTERASE_PROTEIN-GLUTAMINE GLUTAMINASE"/>
    <property type="match status" value="1"/>
</dbReference>
<accession>A0A364P1N4</accession>
<evidence type="ECO:0000313" key="7">
    <source>
        <dbReference type="EMBL" id="RAU23077.1"/>
    </source>
</evidence>
<dbReference type="SUPFAM" id="SSF52738">
    <property type="entry name" value="Methylesterase CheB, C-terminal domain"/>
    <property type="match status" value="1"/>
</dbReference>
<dbReference type="EC" id="3.1.1.61" evidence="3"/>
<dbReference type="AlphaFoldDB" id="A0A364P1N4"/>
<keyword evidence="1" id="KW-0963">Cytoplasm</keyword>
<gene>
    <name evidence="7" type="ORF">CU669_06560</name>
</gene>
<name>A0A364P1N4_9PROT</name>
<comment type="catalytic activity">
    <reaction evidence="4">
        <text>[protein]-L-glutamate 5-O-methyl ester + H2O = L-glutamyl-[protein] + methanol + H(+)</text>
        <dbReference type="Rhea" id="RHEA:23236"/>
        <dbReference type="Rhea" id="RHEA-COMP:10208"/>
        <dbReference type="Rhea" id="RHEA-COMP:10311"/>
        <dbReference type="ChEBI" id="CHEBI:15377"/>
        <dbReference type="ChEBI" id="CHEBI:15378"/>
        <dbReference type="ChEBI" id="CHEBI:17790"/>
        <dbReference type="ChEBI" id="CHEBI:29973"/>
        <dbReference type="ChEBI" id="CHEBI:82795"/>
        <dbReference type="EC" id="3.1.1.61"/>
    </reaction>
</comment>
<evidence type="ECO:0000256" key="4">
    <source>
        <dbReference type="ARBA" id="ARBA00048267"/>
    </source>
</evidence>
<dbReference type="GO" id="GO:0000156">
    <property type="term" value="F:phosphorelay response regulator activity"/>
    <property type="evidence" value="ECO:0007669"/>
    <property type="project" value="InterPro"/>
</dbReference>
<dbReference type="Pfam" id="PF01339">
    <property type="entry name" value="CheB_methylest"/>
    <property type="match status" value="1"/>
</dbReference>
<evidence type="ECO:0000313" key="8">
    <source>
        <dbReference type="Proteomes" id="UP000251075"/>
    </source>
</evidence>
<reference evidence="7 8" key="1">
    <citation type="submission" date="2017-11" db="EMBL/GenBank/DDBJ databases">
        <title>Draft genome sequence of magnetotactic bacterium Magnetospirillum kuznetsovii LBB-42.</title>
        <authorList>
            <person name="Grouzdev D.S."/>
            <person name="Rysina M.S."/>
            <person name="Baslerov R.V."/>
            <person name="Koziaeva V."/>
        </authorList>
    </citation>
    <scope>NUCLEOTIDE SEQUENCE [LARGE SCALE GENOMIC DNA]</scope>
    <source>
        <strain evidence="7 8">LBB-42</strain>
    </source>
</reference>
<dbReference type="GO" id="GO:0006935">
    <property type="term" value="P:chemotaxis"/>
    <property type="evidence" value="ECO:0007669"/>
    <property type="project" value="InterPro"/>
</dbReference>
<dbReference type="InterPro" id="IPR000673">
    <property type="entry name" value="Sig_transdc_resp-reg_Me-estase"/>
</dbReference>
<organism evidence="7 8">
    <name type="scientific">Paramagnetospirillum kuznetsovii</name>
    <dbReference type="NCBI Taxonomy" id="2053833"/>
    <lineage>
        <taxon>Bacteria</taxon>
        <taxon>Pseudomonadati</taxon>
        <taxon>Pseudomonadota</taxon>
        <taxon>Alphaproteobacteria</taxon>
        <taxon>Rhodospirillales</taxon>
        <taxon>Magnetospirillaceae</taxon>
        <taxon>Paramagnetospirillum</taxon>
    </lineage>
</organism>